<dbReference type="SUPFAM" id="SSF54593">
    <property type="entry name" value="Glyoxalase/Bleomycin resistance protein/Dihydroxybiphenyl dioxygenase"/>
    <property type="match status" value="1"/>
</dbReference>
<evidence type="ECO:0000313" key="3">
    <source>
        <dbReference type="Proteomes" id="UP000547209"/>
    </source>
</evidence>
<dbReference type="AlphaFoldDB" id="A0A7X0RLA5"/>
<dbReference type="CDD" id="cd06588">
    <property type="entry name" value="PhnB_like"/>
    <property type="match status" value="1"/>
</dbReference>
<dbReference type="InterPro" id="IPR029068">
    <property type="entry name" value="Glyas_Bleomycin-R_OHBP_Dase"/>
</dbReference>
<evidence type="ECO:0000259" key="1">
    <source>
        <dbReference type="Pfam" id="PF06983"/>
    </source>
</evidence>
<dbReference type="PANTHER" id="PTHR33990">
    <property type="entry name" value="PROTEIN YJDN-RELATED"/>
    <property type="match status" value="1"/>
</dbReference>
<proteinExistence type="predicted"/>
<protein>
    <submittedName>
        <fullName evidence="2">VOC family protein</fullName>
    </submittedName>
</protein>
<dbReference type="Gene3D" id="3.10.180.10">
    <property type="entry name" value="2,3-Dihydroxybiphenyl 1,2-Dioxygenase, domain 1"/>
    <property type="match status" value="1"/>
</dbReference>
<evidence type="ECO:0000313" key="2">
    <source>
        <dbReference type="EMBL" id="MBB6669373.1"/>
    </source>
</evidence>
<name>A0A7X0RLA5_9BACL</name>
<accession>A0A7X0RLA5</accession>
<dbReference type="Proteomes" id="UP000547209">
    <property type="component" value="Unassembled WGS sequence"/>
</dbReference>
<dbReference type="Pfam" id="PF06983">
    <property type="entry name" value="3-dmu-9_3-mt"/>
    <property type="match status" value="1"/>
</dbReference>
<comment type="caution">
    <text evidence="2">The sequence shown here is derived from an EMBL/GenBank/DDBJ whole genome shotgun (WGS) entry which is preliminary data.</text>
</comment>
<dbReference type="InterPro" id="IPR028973">
    <property type="entry name" value="PhnB-like"/>
</dbReference>
<sequence length="140" mass="15521">MSVQLIPFLMFDGNAKEAISFYEEALEAKVLFKETVGEGPLNPEASLTEEQKAQIAHSVLKIGATDIYASDLIPGQRLQRGNQVTICITTNDAEKARQYYEALLPGGRVLQELGEVYFSPAFGMLTDRFGVTFQIFTSKH</sequence>
<keyword evidence="3" id="KW-1185">Reference proteome</keyword>
<organism evidence="2 3">
    <name type="scientific">Cohnella nanjingensis</name>
    <dbReference type="NCBI Taxonomy" id="1387779"/>
    <lineage>
        <taxon>Bacteria</taxon>
        <taxon>Bacillati</taxon>
        <taxon>Bacillota</taxon>
        <taxon>Bacilli</taxon>
        <taxon>Bacillales</taxon>
        <taxon>Paenibacillaceae</taxon>
        <taxon>Cohnella</taxon>
    </lineage>
</organism>
<feature type="domain" description="PhnB-like" evidence="1">
    <location>
        <begin position="5"/>
        <end position="135"/>
    </location>
</feature>
<dbReference type="RefSeq" id="WP_185140785.1">
    <property type="nucleotide sequence ID" value="NZ_JACJVP010000001.1"/>
</dbReference>
<gene>
    <name evidence="2" type="ORF">H7C19_01600</name>
</gene>
<dbReference type="EMBL" id="JACJVP010000001">
    <property type="protein sequence ID" value="MBB6669373.1"/>
    <property type="molecule type" value="Genomic_DNA"/>
</dbReference>
<reference evidence="2 3" key="1">
    <citation type="submission" date="2020-08" db="EMBL/GenBank/DDBJ databases">
        <title>Cohnella phylogeny.</title>
        <authorList>
            <person name="Dunlap C."/>
        </authorList>
    </citation>
    <scope>NUCLEOTIDE SEQUENCE [LARGE SCALE GENOMIC DNA]</scope>
    <source>
        <strain evidence="2 3">DSM 28246</strain>
    </source>
</reference>
<dbReference type="PANTHER" id="PTHR33990:SF1">
    <property type="entry name" value="PROTEIN YJDN"/>
    <property type="match status" value="1"/>
</dbReference>